<evidence type="ECO:0000313" key="3">
    <source>
        <dbReference type="EMBL" id="CAL1353329.1"/>
    </source>
</evidence>
<gene>
    <name evidence="3" type="ORF">LTRI10_LOCUS1233</name>
</gene>
<reference evidence="3 4" key="1">
    <citation type="submission" date="2024-04" db="EMBL/GenBank/DDBJ databases">
        <authorList>
            <person name="Fracassetti M."/>
        </authorList>
    </citation>
    <scope>NUCLEOTIDE SEQUENCE [LARGE SCALE GENOMIC DNA]</scope>
</reference>
<feature type="compositionally biased region" description="Gly residues" evidence="1">
    <location>
        <begin position="259"/>
        <end position="275"/>
    </location>
</feature>
<feature type="region of interest" description="Disordered" evidence="1">
    <location>
        <begin position="1"/>
        <end position="41"/>
    </location>
</feature>
<organism evidence="3 4">
    <name type="scientific">Linum trigynum</name>
    <dbReference type="NCBI Taxonomy" id="586398"/>
    <lineage>
        <taxon>Eukaryota</taxon>
        <taxon>Viridiplantae</taxon>
        <taxon>Streptophyta</taxon>
        <taxon>Embryophyta</taxon>
        <taxon>Tracheophyta</taxon>
        <taxon>Spermatophyta</taxon>
        <taxon>Magnoliopsida</taxon>
        <taxon>eudicotyledons</taxon>
        <taxon>Gunneridae</taxon>
        <taxon>Pentapetalae</taxon>
        <taxon>rosids</taxon>
        <taxon>fabids</taxon>
        <taxon>Malpighiales</taxon>
        <taxon>Linaceae</taxon>
        <taxon>Linum</taxon>
    </lineage>
</organism>
<evidence type="ECO:0000313" key="4">
    <source>
        <dbReference type="Proteomes" id="UP001497516"/>
    </source>
</evidence>
<dbReference type="PANTHER" id="PTHR15503:SF22">
    <property type="entry name" value="TRANSPOSON TY3-I GAG POLYPROTEIN"/>
    <property type="match status" value="1"/>
</dbReference>
<accession>A0AAV2CAM9</accession>
<feature type="compositionally biased region" description="Pro residues" evidence="1">
    <location>
        <begin position="277"/>
        <end position="295"/>
    </location>
</feature>
<proteinExistence type="predicted"/>
<name>A0AAV2CAM9_9ROSI</name>
<dbReference type="Proteomes" id="UP001497516">
    <property type="component" value="Chromosome 1"/>
</dbReference>
<dbReference type="InterPro" id="IPR005162">
    <property type="entry name" value="Retrotrans_gag_dom"/>
</dbReference>
<keyword evidence="4" id="KW-1185">Reference proteome</keyword>
<feature type="region of interest" description="Disordered" evidence="1">
    <location>
        <begin position="250"/>
        <end position="298"/>
    </location>
</feature>
<dbReference type="PANTHER" id="PTHR15503">
    <property type="entry name" value="LDOC1 RELATED"/>
    <property type="match status" value="1"/>
</dbReference>
<sequence length="334" mass="36901">MGGRGSCSEAGGFQPSRMGPDGPGRVTQDSRSWYTGQPRGEEGAEYVNRGLKNSHGGRYAGYDRLNDVDDDLVFRAKPPTIEFSKFNGQEDAGLWLYAADRWFKNHPTREERKAHLASFYLEGDALHWWEWLERSYAATRTLITLPMFQEELCYQFGKSEGWGPEQLAKLRQTRTVAEYRSEFLKLGNQCKGVPEETRVGLCVAGLKPEIATAVRVFESDLVRTAFRYAGHREEELASWRSVIARYQRSSEGGNSSATGSGGGSATAGAGTGAVGGNPPPTAATGPRPGPRPPPKGFVRLTPAEMEQKHREGKCFNCNERFTFAHQCARPDVTL</sequence>
<dbReference type="Pfam" id="PF03732">
    <property type="entry name" value="Retrotrans_gag"/>
    <property type="match status" value="1"/>
</dbReference>
<evidence type="ECO:0000256" key="1">
    <source>
        <dbReference type="SAM" id="MobiDB-lite"/>
    </source>
</evidence>
<evidence type="ECO:0000259" key="2">
    <source>
        <dbReference type="Pfam" id="PF03732"/>
    </source>
</evidence>
<dbReference type="InterPro" id="IPR032567">
    <property type="entry name" value="RTL1-rel"/>
</dbReference>
<feature type="domain" description="Retrotransposon gag" evidence="2">
    <location>
        <begin position="116"/>
        <end position="208"/>
    </location>
</feature>
<protein>
    <recommendedName>
        <fullName evidence="2">Retrotransposon gag domain-containing protein</fullName>
    </recommendedName>
</protein>
<dbReference type="EMBL" id="OZ034813">
    <property type="protein sequence ID" value="CAL1353329.1"/>
    <property type="molecule type" value="Genomic_DNA"/>
</dbReference>
<dbReference type="AlphaFoldDB" id="A0AAV2CAM9"/>